<sequence>MRLLALAASLILGLVIESTNVLAQKESSRKTIAEDTCKALKAKLGTTIVPDENSPEWAAALDAPWNLVNDGVAPTCIVFPYDHTPHVSAAMKEIVIHKAHYAVQSGGHTSMKVTVQPGLQWEEAILATESFGVAPVGGRVRDVGMGLLLGGGHSFLSPSVGFAAESYKELDVVFSNGDFITVNADNQYSDLFWALKGCASRCVMPSKPSALENIRSLSPGSPRLDWRHMASYD</sequence>
<keyword evidence="4" id="KW-0560">Oxidoreductase</keyword>
<feature type="signal peptide" evidence="5">
    <location>
        <begin position="1"/>
        <end position="23"/>
    </location>
</feature>
<evidence type="ECO:0000256" key="3">
    <source>
        <dbReference type="ARBA" id="ARBA00022827"/>
    </source>
</evidence>
<dbReference type="SUPFAM" id="SSF56176">
    <property type="entry name" value="FAD-binding/transporter-associated domain-like"/>
    <property type="match status" value="1"/>
</dbReference>
<dbReference type="OrthoDB" id="2151789at2759"/>
<protein>
    <recommendedName>
        <fullName evidence="8">FAD-binding PCMH-type domain-containing protein</fullName>
    </recommendedName>
</protein>
<dbReference type="PANTHER" id="PTHR42973">
    <property type="entry name" value="BINDING OXIDOREDUCTASE, PUTATIVE (AFU_ORTHOLOGUE AFUA_1G17690)-RELATED"/>
    <property type="match status" value="1"/>
</dbReference>
<keyword evidence="3" id="KW-0274">FAD</keyword>
<dbReference type="GO" id="GO:0016491">
    <property type="term" value="F:oxidoreductase activity"/>
    <property type="evidence" value="ECO:0007669"/>
    <property type="project" value="UniProtKB-KW"/>
</dbReference>
<name>A0A2A9N9Y6_9AGAR</name>
<evidence type="ECO:0000256" key="1">
    <source>
        <dbReference type="ARBA" id="ARBA00005466"/>
    </source>
</evidence>
<dbReference type="InterPro" id="IPR036318">
    <property type="entry name" value="FAD-bd_PCMH-like_sf"/>
</dbReference>
<proteinExistence type="inferred from homology"/>
<evidence type="ECO:0008006" key="8">
    <source>
        <dbReference type="Google" id="ProtNLM"/>
    </source>
</evidence>
<dbReference type="GO" id="GO:0050660">
    <property type="term" value="F:flavin adenine dinucleotide binding"/>
    <property type="evidence" value="ECO:0007669"/>
    <property type="project" value="InterPro"/>
</dbReference>
<comment type="similarity">
    <text evidence="1">Belongs to the oxygen-dependent FAD-linked oxidoreductase family.</text>
</comment>
<dbReference type="InterPro" id="IPR016169">
    <property type="entry name" value="FAD-bd_PCMH_sub2"/>
</dbReference>
<dbReference type="InterPro" id="IPR050416">
    <property type="entry name" value="FAD-linked_Oxidoreductase"/>
</dbReference>
<evidence type="ECO:0000313" key="6">
    <source>
        <dbReference type="EMBL" id="PFH46124.1"/>
    </source>
</evidence>
<dbReference type="PANTHER" id="PTHR42973:SF13">
    <property type="entry name" value="FAD-BINDING PCMH-TYPE DOMAIN-CONTAINING PROTEIN"/>
    <property type="match status" value="1"/>
</dbReference>
<evidence type="ECO:0000313" key="7">
    <source>
        <dbReference type="Proteomes" id="UP000242287"/>
    </source>
</evidence>
<dbReference type="EMBL" id="KZ302231">
    <property type="protein sequence ID" value="PFH46124.1"/>
    <property type="molecule type" value="Genomic_DNA"/>
</dbReference>
<evidence type="ECO:0000256" key="4">
    <source>
        <dbReference type="ARBA" id="ARBA00023002"/>
    </source>
</evidence>
<accession>A0A2A9N9Y6</accession>
<dbReference type="Proteomes" id="UP000242287">
    <property type="component" value="Unassembled WGS sequence"/>
</dbReference>
<gene>
    <name evidence="6" type="ORF">AMATHDRAFT_8172</name>
</gene>
<organism evidence="6 7">
    <name type="scientific">Amanita thiersii Skay4041</name>
    <dbReference type="NCBI Taxonomy" id="703135"/>
    <lineage>
        <taxon>Eukaryota</taxon>
        <taxon>Fungi</taxon>
        <taxon>Dikarya</taxon>
        <taxon>Basidiomycota</taxon>
        <taxon>Agaricomycotina</taxon>
        <taxon>Agaricomycetes</taxon>
        <taxon>Agaricomycetidae</taxon>
        <taxon>Agaricales</taxon>
        <taxon>Pluteineae</taxon>
        <taxon>Amanitaceae</taxon>
        <taxon>Amanita</taxon>
    </lineage>
</organism>
<dbReference type="STRING" id="703135.A0A2A9N9Y6"/>
<keyword evidence="5" id="KW-0732">Signal</keyword>
<feature type="chain" id="PRO_5012066536" description="FAD-binding PCMH-type domain-containing protein" evidence="5">
    <location>
        <begin position="24"/>
        <end position="233"/>
    </location>
</feature>
<keyword evidence="7" id="KW-1185">Reference proteome</keyword>
<keyword evidence="2" id="KW-0285">Flavoprotein</keyword>
<reference evidence="6 7" key="1">
    <citation type="submission" date="2014-02" db="EMBL/GenBank/DDBJ databases">
        <title>Transposable element dynamics among asymbiotic and ectomycorrhizal Amanita fungi.</title>
        <authorList>
            <consortium name="DOE Joint Genome Institute"/>
            <person name="Hess J."/>
            <person name="Skrede I."/>
            <person name="Wolfe B."/>
            <person name="LaButti K."/>
            <person name="Ohm R.A."/>
            <person name="Grigoriev I.V."/>
            <person name="Pringle A."/>
        </authorList>
    </citation>
    <scope>NUCLEOTIDE SEQUENCE [LARGE SCALE GENOMIC DNA]</scope>
    <source>
        <strain evidence="6 7">SKay4041</strain>
    </source>
</reference>
<evidence type="ECO:0000256" key="5">
    <source>
        <dbReference type="SAM" id="SignalP"/>
    </source>
</evidence>
<dbReference type="Gene3D" id="3.30.465.10">
    <property type="match status" value="2"/>
</dbReference>
<dbReference type="AlphaFoldDB" id="A0A2A9N9Y6"/>
<evidence type="ECO:0000256" key="2">
    <source>
        <dbReference type="ARBA" id="ARBA00022630"/>
    </source>
</evidence>